<evidence type="ECO:0000313" key="3">
    <source>
        <dbReference type="Proteomes" id="UP001610444"/>
    </source>
</evidence>
<proteinExistence type="predicted"/>
<sequence length="242" mass="26219">MLPTCLHDGSEVPAGRGSGKGPQCLQDAFRFQKDLLREIREDVKGSEFQKRRPLVQCSGSGQDNGRPTGRALQVAVPSTPVPTADSIPVLQAFVESSVDPLQPPCSTRSSLWRPALGSLATCEHDRVSQTCEIASLAATEAKSARTTPGDDLFSFSVRLIFSEGGSRGWRGGEKGDKIPQFPSSRGPDKEGADTGCLFGGSQRERRWMHGINGIWLFAEQREYWTVPPAVCVGKSHCASLLY</sequence>
<dbReference type="Proteomes" id="UP001610444">
    <property type="component" value="Unassembled WGS sequence"/>
</dbReference>
<dbReference type="EMBL" id="JBFXLR010000065">
    <property type="protein sequence ID" value="KAL2840449.1"/>
    <property type="molecule type" value="Genomic_DNA"/>
</dbReference>
<comment type="caution">
    <text evidence="2">The sequence shown here is derived from an EMBL/GenBank/DDBJ whole genome shotgun (WGS) entry which is preliminary data.</text>
</comment>
<evidence type="ECO:0000313" key="2">
    <source>
        <dbReference type="EMBL" id="KAL2840449.1"/>
    </source>
</evidence>
<organism evidence="2 3">
    <name type="scientific">Aspergillus pseudodeflectus</name>
    <dbReference type="NCBI Taxonomy" id="176178"/>
    <lineage>
        <taxon>Eukaryota</taxon>
        <taxon>Fungi</taxon>
        <taxon>Dikarya</taxon>
        <taxon>Ascomycota</taxon>
        <taxon>Pezizomycotina</taxon>
        <taxon>Eurotiomycetes</taxon>
        <taxon>Eurotiomycetidae</taxon>
        <taxon>Eurotiales</taxon>
        <taxon>Aspergillaceae</taxon>
        <taxon>Aspergillus</taxon>
        <taxon>Aspergillus subgen. Nidulantes</taxon>
    </lineage>
</organism>
<keyword evidence="3" id="KW-1185">Reference proteome</keyword>
<dbReference type="GeneID" id="98152463"/>
<reference evidence="2 3" key="1">
    <citation type="submission" date="2024-07" db="EMBL/GenBank/DDBJ databases">
        <title>Section-level genome sequencing and comparative genomics of Aspergillus sections Usti and Cavernicolus.</title>
        <authorList>
            <consortium name="Lawrence Berkeley National Laboratory"/>
            <person name="Nybo J.L."/>
            <person name="Vesth T.C."/>
            <person name="Theobald S."/>
            <person name="Frisvad J.C."/>
            <person name="Larsen T.O."/>
            <person name="Kjaerboelling I."/>
            <person name="Rothschild-Mancinelli K."/>
            <person name="Lyhne E.K."/>
            <person name="Kogle M.E."/>
            <person name="Barry K."/>
            <person name="Clum A."/>
            <person name="Na H."/>
            <person name="Ledsgaard L."/>
            <person name="Lin J."/>
            <person name="Lipzen A."/>
            <person name="Kuo A."/>
            <person name="Riley R."/>
            <person name="Mondo S."/>
            <person name="LaButti K."/>
            <person name="Haridas S."/>
            <person name="Pangalinan J."/>
            <person name="Salamov A.A."/>
            <person name="Simmons B.A."/>
            <person name="Magnuson J.K."/>
            <person name="Chen J."/>
            <person name="Drula E."/>
            <person name="Henrissat B."/>
            <person name="Wiebenga A."/>
            <person name="Lubbers R.J."/>
            <person name="Gomes A.C."/>
            <person name="Macurrencykelacurrency M.R."/>
            <person name="Stajich J."/>
            <person name="Grigoriev I.V."/>
            <person name="Mortensen U.H."/>
            <person name="De vries R.P."/>
            <person name="Baker S.E."/>
            <person name="Andersen M.R."/>
        </authorList>
    </citation>
    <scope>NUCLEOTIDE SEQUENCE [LARGE SCALE GENOMIC DNA]</scope>
    <source>
        <strain evidence="2 3">CBS 756.74</strain>
    </source>
</reference>
<feature type="region of interest" description="Disordered" evidence="1">
    <location>
        <begin position="1"/>
        <end position="23"/>
    </location>
</feature>
<protein>
    <submittedName>
        <fullName evidence="2">Uncharacterized protein</fullName>
    </submittedName>
</protein>
<gene>
    <name evidence="2" type="ORF">BJX68DRAFT_186176</name>
</gene>
<accession>A0ABR4JLH7</accession>
<name>A0ABR4JLH7_9EURO</name>
<dbReference type="RefSeq" id="XP_070894058.1">
    <property type="nucleotide sequence ID" value="XM_071037299.1"/>
</dbReference>
<evidence type="ECO:0000256" key="1">
    <source>
        <dbReference type="SAM" id="MobiDB-lite"/>
    </source>
</evidence>
<feature type="region of interest" description="Disordered" evidence="1">
    <location>
        <begin position="170"/>
        <end position="193"/>
    </location>
</feature>